<dbReference type="EMBL" id="JANBUH010000240">
    <property type="protein sequence ID" value="KAJ2752860.1"/>
    <property type="molecule type" value="Genomic_DNA"/>
</dbReference>
<organism evidence="1 2">
    <name type="scientific">Coemansia pectinata</name>
    <dbReference type="NCBI Taxonomy" id="1052879"/>
    <lineage>
        <taxon>Eukaryota</taxon>
        <taxon>Fungi</taxon>
        <taxon>Fungi incertae sedis</taxon>
        <taxon>Zoopagomycota</taxon>
        <taxon>Kickxellomycotina</taxon>
        <taxon>Kickxellomycetes</taxon>
        <taxon>Kickxellales</taxon>
        <taxon>Kickxellaceae</taxon>
        <taxon>Coemansia</taxon>
    </lineage>
</organism>
<accession>A0A9W8GZG9</accession>
<dbReference type="OrthoDB" id="5519818at2759"/>
<evidence type="ECO:0000313" key="1">
    <source>
        <dbReference type="EMBL" id="KAJ2752860.1"/>
    </source>
</evidence>
<reference evidence="1" key="1">
    <citation type="submission" date="2022-07" db="EMBL/GenBank/DDBJ databases">
        <title>Phylogenomic reconstructions and comparative analyses of Kickxellomycotina fungi.</title>
        <authorList>
            <person name="Reynolds N.K."/>
            <person name="Stajich J.E."/>
            <person name="Barry K."/>
            <person name="Grigoriev I.V."/>
            <person name="Crous P."/>
            <person name="Smith M.E."/>
        </authorList>
    </citation>
    <scope>NUCLEOTIDE SEQUENCE</scope>
    <source>
        <strain evidence="1">BCRC 34297</strain>
    </source>
</reference>
<keyword evidence="2" id="KW-1185">Reference proteome</keyword>
<dbReference type="SUPFAM" id="SSF52047">
    <property type="entry name" value="RNI-like"/>
    <property type="match status" value="1"/>
</dbReference>
<evidence type="ECO:0000313" key="2">
    <source>
        <dbReference type="Proteomes" id="UP001140011"/>
    </source>
</evidence>
<comment type="caution">
    <text evidence="1">The sequence shown here is derived from an EMBL/GenBank/DDBJ whole genome shotgun (WGS) entry which is preliminary data.</text>
</comment>
<gene>
    <name evidence="1" type="ORF">GGI19_003533</name>
</gene>
<dbReference type="Proteomes" id="UP001140011">
    <property type="component" value="Unassembled WGS sequence"/>
</dbReference>
<name>A0A9W8GZG9_9FUNG</name>
<dbReference type="AlphaFoldDB" id="A0A9W8GZG9"/>
<protein>
    <submittedName>
        <fullName evidence="1">Uncharacterized protein</fullName>
    </submittedName>
</protein>
<sequence length="638" mass="73053">MVSTYAPLGERFRCWHPERYRDSVECILLLALVCPNFDYVAMNREQRKLFMDDLEWLTKSKIYAPTPFQFLPPHIVQLTVNYIVGSTRVRSYRDINNSKRHEKLLIPLQWVCRNFRDNVHMRFFSECKLSLYVCEAGTSEAEANQARTSEPAEIYWTSSPRAPVYPTHHLVKTLGICMDAWEAYSGEALKMLSVPPYDGVTFPRVSKLSVVLHYSRGREGFNGGNDGFPDDTLYNIREFVRRVAEMAPAIGEVYIDMRDETTDRDPKGVYYFEVLFSGLFEIGEMKVLNDPSGEMSPHIRLDYIEDLVRLTSYVDYLNVQILQLTRRSAQTLQCLDIRSYRGSDITGLITDPDGGEYAEYPRLHTLEMRLNQKHKAFRRMVFNGAMPFPSLQRLCIESLYPFDDDVFFRGNPATLEYLTLSLCKGAVAILAKHNVFTPTSHPRLQYVNIARLSQYASNKFTSAAAYLEFVMNIAPGASVRQITNERSYSEDITPALSVFGNYASIQVLSLAYTELSLWGIISLIKSLPLLSDLTTGTPSLGELPLGMSTSDFPEYVRINYAPMGKRFRCWHTLYCYKDDVAEIATVVLLLALACPNFDYASVDDYSTMKPLMEAMEEKIAKPEFNQYALHLRRLLFNE</sequence>
<proteinExistence type="predicted"/>